<keyword evidence="2" id="KW-1185">Reference proteome</keyword>
<dbReference type="Proteomes" id="UP000077266">
    <property type="component" value="Unassembled WGS sequence"/>
</dbReference>
<gene>
    <name evidence="1" type="ORF">EXIGLDRAFT_697508</name>
</gene>
<evidence type="ECO:0000313" key="1">
    <source>
        <dbReference type="EMBL" id="KZV87527.1"/>
    </source>
</evidence>
<dbReference type="PANTHER" id="PTHR35040">
    <property type="match status" value="1"/>
</dbReference>
<dbReference type="PANTHER" id="PTHR35040:SF9">
    <property type="entry name" value="4-LIKE CELL SURFACE PROTEIN, PUTATIVE (AFU_ORTHOLOGUE AFUA_4G14080)-RELATED"/>
    <property type="match status" value="1"/>
</dbReference>
<accession>A0A165ERF3</accession>
<dbReference type="EMBL" id="KV426123">
    <property type="protein sequence ID" value="KZV87527.1"/>
    <property type="molecule type" value="Genomic_DNA"/>
</dbReference>
<evidence type="ECO:0000313" key="2">
    <source>
        <dbReference type="Proteomes" id="UP000077266"/>
    </source>
</evidence>
<name>A0A165ERF3_EXIGL</name>
<dbReference type="OrthoDB" id="5342184at2759"/>
<dbReference type="AlphaFoldDB" id="A0A165ERF3"/>
<sequence length="269" mass="29545">MVRALQVLCPLYIYPSDCGVSRDLCAWKPLYETLEANPGVQFTLVINPNSGPGDAAVPDSNYIAAVATVNALANVKTVGYVRSTWGARPVGEYQAEVTTYANWATYPDANIAVHGIFVDEANNTASTLQYYTDFSNYAHSAFPSDDTLVVQNPGTPLDQSWFDAMPNDVFVTFEGFYANMFNDWTAYTDSRFADTPHQRQASIIHSFTGSTTDLVTVTDTTAELTDIKYIYVTTAEDYNSFPTNLDTFVAAVSGTNAWMAANPESYPRV</sequence>
<evidence type="ECO:0008006" key="3">
    <source>
        <dbReference type="Google" id="ProtNLM"/>
    </source>
</evidence>
<dbReference type="InParanoid" id="A0A165ERF3"/>
<dbReference type="Pfam" id="PF12138">
    <property type="entry name" value="Spherulin4"/>
    <property type="match status" value="1"/>
</dbReference>
<protein>
    <recommendedName>
        <fullName evidence="3">Spherulin 4-like cell surface protein</fullName>
    </recommendedName>
</protein>
<organism evidence="1 2">
    <name type="scientific">Exidia glandulosa HHB12029</name>
    <dbReference type="NCBI Taxonomy" id="1314781"/>
    <lineage>
        <taxon>Eukaryota</taxon>
        <taxon>Fungi</taxon>
        <taxon>Dikarya</taxon>
        <taxon>Basidiomycota</taxon>
        <taxon>Agaricomycotina</taxon>
        <taxon>Agaricomycetes</taxon>
        <taxon>Auriculariales</taxon>
        <taxon>Exidiaceae</taxon>
        <taxon>Exidia</taxon>
    </lineage>
</organism>
<reference evidence="1 2" key="1">
    <citation type="journal article" date="2016" name="Mol. Biol. Evol.">
        <title>Comparative Genomics of Early-Diverging Mushroom-Forming Fungi Provides Insights into the Origins of Lignocellulose Decay Capabilities.</title>
        <authorList>
            <person name="Nagy L.G."/>
            <person name="Riley R."/>
            <person name="Tritt A."/>
            <person name="Adam C."/>
            <person name="Daum C."/>
            <person name="Floudas D."/>
            <person name="Sun H."/>
            <person name="Yadav J.S."/>
            <person name="Pangilinan J."/>
            <person name="Larsson K.H."/>
            <person name="Matsuura K."/>
            <person name="Barry K."/>
            <person name="Labutti K."/>
            <person name="Kuo R."/>
            <person name="Ohm R.A."/>
            <person name="Bhattacharya S.S."/>
            <person name="Shirouzu T."/>
            <person name="Yoshinaga Y."/>
            <person name="Martin F.M."/>
            <person name="Grigoriev I.V."/>
            <person name="Hibbett D.S."/>
        </authorList>
    </citation>
    <scope>NUCLEOTIDE SEQUENCE [LARGE SCALE GENOMIC DNA]</scope>
    <source>
        <strain evidence="1 2">HHB12029</strain>
    </source>
</reference>
<proteinExistence type="predicted"/>
<dbReference type="InterPro" id="IPR021986">
    <property type="entry name" value="Spherulin4"/>
</dbReference>